<gene>
    <name evidence="2" type="ORF">Pcinc_029100</name>
    <name evidence="1" type="ORF">Pcinc_034384</name>
</gene>
<dbReference type="Proteomes" id="UP001286313">
    <property type="component" value="Unassembled WGS sequence"/>
</dbReference>
<evidence type="ECO:0000313" key="2">
    <source>
        <dbReference type="EMBL" id="KAK3865281.1"/>
    </source>
</evidence>
<sequence length="125" mass="14612">MDKCITKSEKSPGHREYDCRLLEDNYYMEDGKSPFTPKNTLKPGVKVVIADASMWKREHPLTYMTEYKCHALLKHPLVEAWLTYKFPGVICKVDSLYTFVSESCISGHLQQFRYWDVSTEIIKLL</sequence>
<dbReference type="EMBL" id="JAWQEG010003624">
    <property type="protein sequence ID" value="KAK3865281.1"/>
    <property type="molecule type" value="Genomic_DNA"/>
</dbReference>
<evidence type="ECO:0000313" key="3">
    <source>
        <dbReference type="Proteomes" id="UP001286313"/>
    </source>
</evidence>
<evidence type="ECO:0000313" key="1">
    <source>
        <dbReference type="EMBL" id="KAK3859514.1"/>
    </source>
</evidence>
<dbReference type="AlphaFoldDB" id="A0AAE1EQD1"/>
<reference evidence="1" key="1">
    <citation type="submission" date="2023-10" db="EMBL/GenBank/DDBJ databases">
        <title>Genome assemblies of two species of porcelain crab, Petrolisthes cinctipes and Petrolisthes manimaculis (Anomura: Porcellanidae).</title>
        <authorList>
            <person name="Angst P."/>
        </authorList>
    </citation>
    <scope>NUCLEOTIDE SEQUENCE</scope>
    <source>
        <strain evidence="1">PB745_01</strain>
        <tissue evidence="1">Gill</tissue>
    </source>
</reference>
<accession>A0AAE1EQD1</accession>
<protein>
    <submittedName>
        <fullName evidence="1">Uncharacterized protein</fullName>
    </submittedName>
</protein>
<dbReference type="EMBL" id="JAWQEG010005001">
    <property type="protein sequence ID" value="KAK3859514.1"/>
    <property type="molecule type" value="Genomic_DNA"/>
</dbReference>
<organism evidence="1 3">
    <name type="scientific">Petrolisthes cinctipes</name>
    <name type="common">Flat porcelain crab</name>
    <dbReference type="NCBI Taxonomy" id="88211"/>
    <lineage>
        <taxon>Eukaryota</taxon>
        <taxon>Metazoa</taxon>
        <taxon>Ecdysozoa</taxon>
        <taxon>Arthropoda</taxon>
        <taxon>Crustacea</taxon>
        <taxon>Multicrustacea</taxon>
        <taxon>Malacostraca</taxon>
        <taxon>Eumalacostraca</taxon>
        <taxon>Eucarida</taxon>
        <taxon>Decapoda</taxon>
        <taxon>Pleocyemata</taxon>
        <taxon>Anomura</taxon>
        <taxon>Galatheoidea</taxon>
        <taxon>Porcellanidae</taxon>
        <taxon>Petrolisthes</taxon>
    </lineage>
</organism>
<comment type="caution">
    <text evidence="1">The sequence shown here is derived from an EMBL/GenBank/DDBJ whole genome shotgun (WGS) entry which is preliminary data.</text>
</comment>
<proteinExistence type="predicted"/>
<keyword evidence="3" id="KW-1185">Reference proteome</keyword>
<name>A0AAE1EQD1_PETCI</name>